<evidence type="ECO:0000256" key="2">
    <source>
        <dbReference type="SAM" id="Phobius"/>
    </source>
</evidence>
<feature type="region of interest" description="Disordered" evidence="1">
    <location>
        <begin position="76"/>
        <end position="111"/>
    </location>
</feature>
<dbReference type="RefSeq" id="WP_212021647.1">
    <property type="nucleotide sequence ID" value="NZ_JAAFYZ010000352.1"/>
</dbReference>
<protein>
    <recommendedName>
        <fullName evidence="5">Serine/threonine protein kinase</fullName>
    </recommendedName>
</protein>
<reference evidence="3 4" key="1">
    <citation type="submission" date="2020-02" db="EMBL/GenBank/DDBJ databases">
        <title>Acidophilic actinobacteria isolated from forest soil.</title>
        <authorList>
            <person name="Golinska P."/>
        </authorList>
    </citation>
    <scope>NUCLEOTIDE SEQUENCE [LARGE SCALE GENOMIC DNA]</scope>
    <source>
        <strain evidence="3 4">NL8</strain>
    </source>
</reference>
<evidence type="ECO:0000313" key="3">
    <source>
        <dbReference type="EMBL" id="MBS2554309.1"/>
    </source>
</evidence>
<evidence type="ECO:0008006" key="5">
    <source>
        <dbReference type="Google" id="ProtNLM"/>
    </source>
</evidence>
<keyword evidence="2" id="KW-1133">Transmembrane helix</keyword>
<keyword evidence="2" id="KW-0472">Membrane</keyword>
<dbReference type="Proteomes" id="UP000730482">
    <property type="component" value="Unassembled WGS sequence"/>
</dbReference>
<evidence type="ECO:0000256" key="1">
    <source>
        <dbReference type="SAM" id="MobiDB-lite"/>
    </source>
</evidence>
<evidence type="ECO:0000313" key="4">
    <source>
        <dbReference type="Proteomes" id="UP000730482"/>
    </source>
</evidence>
<sequence length="274" mass="27893">MSEGFPGKPEAGDDEFGRDGERLHAVMTQATAHIGPVRVDPARLRRAQRRHRLSEGGVVAGVLSVALVAAAVTMHGGGGGAGKSPAATHTTSTPVSQAPTAPTTSNRVTPVGVSVYDSDNGTEGKGTVNQLLSGTGAWTTDQYCGKYATHDSMAKDTGVVFDLGGATSIGSVTVNVGTPGASLEMWTADDSTVGGPPAIRPGQPPAGFTKVASATDVGSTAVLTPAKPVKTQLVLIWFTGALPPVPNPDDVIHCGHDDGQRFGDSITSVQFTRG</sequence>
<proteinExistence type="predicted"/>
<comment type="caution">
    <text evidence="3">The sequence shown here is derived from an EMBL/GenBank/DDBJ whole genome shotgun (WGS) entry which is preliminary data.</text>
</comment>
<accession>A0ABS5L858</accession>
<organism evidence="3 4">
    <name type="scientific">Catenulispora pinistramenti</name>
    <dbReference type="NCBI Taxonomy" id="2705254"/>
    <lineage>
        <taxon>Bacteria</taxon>
        <taxon>Bacillati</taxon>
        <taxon>Actinomycetota</taxon>
        <taxon>Actinomycetes</taxon>
        <taxon>Catenulisporales</taxon>
        <taxon>Catenulisporaceae</taxon>
        <taxon>Catenulispora</taxon>
    </lineage>
</organism>
<name>A0ABS5L858_9ACTN</name>
<feature type="compositionally biased region" description="Polar residues" evidence="1">
    <location>
        <begin position="88"/>
        <end position="108"/>
    </location>
</feature>
<feature type="transmembrane region" description="Helical" evidence="2">
    <location>
        <begin position="53"/>
        <end position="74"/>
    </location>
</feature>
<gene>
    <name evidence="3" type="ORF">KGQ19_46390</name>
</gene>
<dbReference type="EMBL" id="JAAFYZ010000352">
    <property type="protein sequence ID" value="MBS2554309.1"/>
    <property type="molecule type" value="Genomic_DNA"/>
</dbReference>
<keyword evidence="4" id="KW-1185">Reference proteome</keyword>
<keyword evidence="2" id="KW-0812">Transmembrane</keyword>